<dbReference type="Pfam" id="PF25198">
    <property type="entry name" value="Spore_GerAC_N"/>
    <property type="match status" value="1"/>
</dbReference>
<keyword evidence="11" id="KW-1185">Reference proteome</keyword>
<evidence type="ECO:0000256" key="1">
    <source>
        <dbReference type="ARBA" id="ARBA00004635"/>
    </source>
</evidence>
<dbReference type="Proteomes" id="UP000040576">
    <property type="component" value="Unassembled WGS sequence"/>
</dbReference>
<evidence type="ECO:0000313" key="11">
    <source>
        <dbReference type="Proteomes" id="UP000040576"/>
    </source>
</evidence>
<dbReference type="PANTHER" id="PTHR35789:SF1">
    <property type="entry name" value="SPORE GERMINATION PROTEIN B3"/>
    <property type="match status" value="1"/>
</dbReference>
<dbReference type="RefSeq" id="WP_034770255.1">
    <property type="nucleotide sequence ID" value="NZ_CCRF01000052.1"/>
</dbReference>
<comment type="subcellular location">
    <subcellularLocation>
        <location evidence="1">Membrane</location>
        <topology evidence="1">Lipid-anchor</topology>
    </subcellularLocation>
</comment>
<feature type="domain" description="Spore germination protein N-terminal" evidence="9">
    <location>
        <begin position="27"/>
        <end position="198"/>
    </location>
</feature>
<dbReference type="NCBIfam" id="TIGR02887">
    <property type="entry name" value="spore_ger_x_C"/>
    <property type="match status" value="1"/>
</dbReference>
<evidence type="ECO:0000259" key="9">
    <source>
        <dbReference type="Pfam" id="PF25198"/>
    </source>
</evidence>
<name>A0A090IVC2_9BACI</name>
<keyword evidence="3" id="KW-0309">Germination</keyword>
<dbReference type="PANTHER" id="PTHR35789">
    <property type="entry name" value="SPORE GERMINATION PROTEIN B3"/>
    <property type="match status" value="1"/>
</dbReference>
<evidence type="ECO:0000256" key="6">
    <source>
        <dbReference type="ARBA" id="ARBA00023139"/>
    </source>
</evidence>
<dbReference type="InterPro" id="IPR057336">
    <property type="entry name" value="GerAC_N"/>
</dbReference>
<dbReference type="Pfam" id="PF05504">
    <property type="entry name" value="Spore_GerAC"/>
    <property type="match status" value="1"/>
</dbReference>
<comment type="similarity">
    <text evidence="2">Belongs to the GerABKC lipoprotein family.</text>
</comment>
<evidence type="ECO:0000259" key="8">
    <source>
        <dbReference type="Pfam" id="PF05504"/>
    </source>
</evidence>
<keyword evidence="6" id="KW-0564">Palmitate</keyword>
<proteinExistence type="inferred from homology"/>
<evidence type="ECO:0000313" key="10">
    <source>
        <dbReference type="EMBL" id="CEE01652.1"/>
    </source>
</evidence>
<dbReference type="EMBL" id="CCRF01000052">
    <property type="protein sequence ID" value="CEE01652.1"/>
    <property type="molecule type" value="Genomic_DNA"/>
</dbReference>
<dbReference type="PROSITE" id="PS51257">
    <property type="entry name" value="PROKAR_LIPOPROTEIN"/>
    <property type="match status" value="1"/>
</dbReference>
<accession>A0A090IVC2</accession>
<keyword evidence="5" id="KW-0472">Membrane</keyword>
<dbReference type="InterPro" id="IPR008844">
    <property type="entry name" value="Spore_GerAC-like"/>
</dbReference>
<dbReference type="InterPro" id="IPR038501">
    <property type="entry name" value="Spore_GerAC_C_sf"/>
</dbReference>
<evidence type="ECO:0000256" key="4">
    <source>
        <dbReference type="ARBA" id="ARBA00022729"/>
    </source>
</evidence>
<organism evidence="10 11">
    <name type="scientific">Caldibacillus thermoamylovorans</name>
    <dbReference type="NCBI Taxonomy" id="35841"/>
    <lineage>
        <taxon>Bacteria</taxon>
        <taxon>Bacillati</taxon>
        <taxon>Bacillota</taxon>
        <taxon>Bacilli</taxon>
        <taxon>Bacillales</taxon>
        <taxon>Bacillaceae</taxon>
        <taxon>Caldibacillus</taxon>
    </lineage>
</organism>
<gene>
    <name evidence="10" type="ORF">BT1A1_1826</name>
</gene>
<reference evidence="10 11" key="1">
    <citation type="submission" date="2014-07" db="EMBL/GenBank/DDBJ databases">
        <authorList>
            <person name="Wibberg Daniel"/>
        </authorList>
    </citation>
    <scope>NUCLEOTIDE SEQUENCE [LARGE SCALE GENOMIC DNA]</scope>
</reference>
<sequence>MNKRFRFVHFLFILFLSISFLSGCSFRDIDNRAFVLAIAVDDSGDTKKPYKVTIKVVIPSGNIKQEGVKYAFFSEKGVSISEALALIRATIDKDIDFSHTKIIIVSKSLLDRNLGNVTDFFHRRRDIQLVSWIGIAEKRAKDILKMEPKSQSSVTTPLFNFFSRTAVQSPYITPMYLFDFRRQQIETGIDPVLPIIKIDKKEKRCVIHRALVIGDGKYVELTPQQTMIYNILRGNIERFNAEIKEKNGKFKYGVFIDSTSIYYKINRENSKQPIINYKIRHQGILEESSKYTESNLLKEYGKETSKIAKKMILELLTYFQKQNVDPLGFGLRYKATNLHTGDTYKEWESLYPQAKFTLDINVNIISTGKME</sequence>
<evidence type="ECO:0000256" key="7">
    <source>
        <dbReference type="ARBA" id="ARBA00023288"/>
    </source>
</evidence>
<dbReference type="GO" id="GO:0009847">
    <property type="term" value="P:spore germination"/>
    <property type="evidence" value="ECO:0007669"/>
    <property type="project" value="InterPro"/>
</dbReference>
<dbReference type="Gene3D" id="3.30.300.210">
    <property type="entry name" value="Nutrient germinant receptor protein C, domain 3"/>
    <property type="match status" value="1"/>
</dbReference>
<keyword evidence="7" id="KW-0449">Lipoprotein</keyword>
<evidence type="ECO:0000256" key="2">
    <source>
        <dbReference type="ARBA" id="ARBA00007886"/>
    </source>
</evidence>
<protein>
    <submittedName>
        <fullName evidence="10">Putative membrane protein</fullName>
    </submittedName>
</protein>
<evidence type="ECO:0000256" key="5">
    <source>
        <dbReference type="ARBA" id="ARBA00023136"/>
    </source>
</evidence>
<feature type="domain" description="Spore germination GerAC-like C-terminal" evidence="8">
    <location>
        <begin position="211"/>
        <end position="368"/>
    </location>
</feature>
<keyword evidence="4" id="KW-0732">Signal</keyword>
<dbReference type="InterPro" id="IPR046953">
    <property type="entry name" value="Spore_GerAC-like_C"/>
</dbReference>
<dbReference type="GO" id="GO:0016020">
    <property type="term" value="C:membrane"/>
    <property type="evidence" value="ECO:0007669"/>
    <property type="project" value="UniProtKB-SubCell"/>
</dbReference>
<evidence type="ECO:0000256" key="3">
    <source>
        <dbReference type="ARBA" id="ARBA00022544"/>
    </source>
</evidence>
<dbReference type="AlphaFoldDB" id="A0A090IVC2"/>